<dbReference type="InterPro" id="IPR036291">
    <property type="entry name" value="NAD(P)-bd_dom_sf"/>
</dbReference>
<keyword evidence="2" id="KW-0521">NADP</keyword>
<comment type="caution">
    <text evidence="4">The sequence shown here is derived from an EMBL/GenBank/DDBJ whole genome shotgun (WGS) entry which is preliminary data.</text>
</comment>
<dbReference type="PANTHER" id="PTHR42748:SF31">
    <property type="entry name" value="NMRA-LIKE DOMAIN-CONTAINING PROTEIN-RELATED"/>
    <property type="match status" value="1"/>
</dbReference>
<evidence type="ECO:0000256" key="2">
    <source>
        <dbReference type="ARBA" id="ARBA00022857"/>
    </source>
</evidence>
<dbReference type="SUPFAM" id="SSF51735">
    <property type="entry name" value="NAD(P)-binding Rossmann-fold domains"/>
    <property type="match status" value="1"/>
</dbReference>
<dbReference type="Proteomes" id="UP001174691">
    <property type="component" value="Unassembled WGS sequence"/>
</dbReference>
<protein>
    <submittedName>
        <fullName evidence="4">NmrA-domain-containing protein</fullName>
    </submittedName>
</protein>
<dbReference type="InterPro" id="IPR008030">
    <property type="entry name" value="NmrA-like"/>
</dbReference>
<dbReference type="PANTHER" id="PTHR42748">
    <property type="entry name" value="NITROGEN METABOLITE REPRESSION PROTEIN NMRA FAMILY MEMBER"/>
    <property type="match status" value="1"/>
</dbReference>
<dbReference type="Gene3D" id="3.40.50.720">
    <property type="entry name" value="NAD(P)-binding Rossmann-like Domain"/>
    <property type="match status" value="1"/>
</dbReference>
<sequence length="318" mass="35113">MASKKIITVFGATGAQGGSVVDIFLHDPKLKPDWAVRAVTRDTTKESSKKLERQGAEVVSADNSDKASLIKAMTGATAVYAVTNYWEKMDDKLEIQQGKNLVDAAKETGVQQFIWSSLYNISKLSNGKLPHVYHFDSKAEVESYAREVGIPATFFMPGFYMSNLPGGMFRQNPDAGGAWTLALPVPEDAPAPLFDTADTGKFVKAAVLHRDELLGGRVLGATSYVTMRQVVEAFKRTFPEAGKTAAYVELPHDVYVKILTGTGMPEFAAVELLENMRLLKEYGYYGGESLEETHKFVEDKLTTWEDYMKKAPAFKDLK</sequence>
<name>A0AA38VZ25_9PEZI</name>
<proteinExistence type="inferred from homology"/>
<feature type="domain" description="NmrA-like" evidence="3">
    <location>
        <begin position="4"/>
        <end position="308"/>
    </location>
</feature>
<dbReference type="AlphaFoldDB" id="A0AA38VZ25"/>
<dbReference type="Pfam" id="PF05368">
    <property type="entry name" value="NmrA"/>
    <property type="match status" value="1"/>
</dbReference>
<comment type="similarity">
    <text evidence="1">Belongs to the NmrA-type oxidoreductase family.</text>
</comment>
<dbReference type="InterPro" id="IPR051164">
    <property type="entry name" value="NmrA-like_oxidored"/>
</dbReference>
<dbReference type="GO" id="GO:0005634">
    <property type="term" value="C:nucleus"/>
    <property type="evidence" value="ECO:0007669"/>
    <property type="project" value="TreeGrafter"/>
</dbReference>
<organism evidence="4 5">
    <name type="scientific">Coniochaeta hoffmannii</name>
    <dbReference type="NCBI Taxonomy" id="91930"/>
    <lineage>
        <taxon>Eukaryota</taxon>
        <taxon>Fungi</taxon>
        <taxon>Dikarya</taxon>
        <taxon>Ascomycota</taxon>
        <taxon>Pezizomycotina</taxon>
        <taxon>Sordariomycetes</taxon>
        <taxon>Sordariomycetidae</taxon>
        <taxon>Coniochaetales</taxon>
        <taxon>Coniochaetaceae</taxon>
        <taxon>Coniochaeta</taxon>
    </lineage>
</organism>
<dbReference type="CDD" id="cd05251">
    <property type="entry name" value="NmrA_like_SDR_a"/>
    <property type="match status" value="1"/>
</dbReference>
<reference evidence="4" key="1">
    <citation type="submission" date="2022-07" db="EMBL/GenBank/DDBJ databases">
        <title>Fungi with potential for degradation of polypropylene.</title>
        <authorList>
            <person name="Gostincar C."/>
        </authorList>
    </citation>
    <scope>NUCLEOTIDE SEQUENCE</scope>
    <source>
        <strain evidence="4">EXF-13287</strain>
    </source>
</reference>
<gene>
    <name evidence="4" type="ORF">NKR19_g3272</name>
</gene>
<evidence type="ECO:0000313" key="4">
    <source>
        <dbReference type="EMBL" id="KAJ9158483.1"/>
    </source>
</evidence>
<keyword evidence="5" id="KW-1185">Reference proteome</keyword>
<dbReference type="EMBL" id="JANBVN010000035">
    <property type="protein sequence ID" value="KAJ9158483.1"/>
    <property type="molecule type" value="Genomic_DNA"/>
</dbReference>
<evidence type="ECO:0000259" key="3">
    <source>
        <dbReference type="Pfam" id="PF05368"/>
    </source>
</evidence>
<dbReference type="Gene3D" id="3.90.25.10">
    <property type="entry name" value="UDP-galactose 4-epimerase, domain 1"/>
    <property type="match status" value="1"/>
</dbReference>
<evidence type="ECO:0000313" key="5">
    <source>
        <dbReference type="Proteomes" id="UP001174691"/>
    </source>
</evidence>
<accession>A0AA38VZ25</accession>
<evidence type="ECO:0000256" key="1">
    <source>
        <dbReference type="ARBA" id="ARBA00006328"/>
    </source>
</evidence>